<comment type="caution">
    <text evidence="2">The sequence shown here is derived from an EMBL/GenBank/DDBJ whole genome shotgun (WGS) entry which is preliminary data.</text>
</comment>
<dbReference type="OrthoDB" id="2516191at2759"/>
<reference evidence="2" key="1">
    <citation type="submission" date="2021-03" db="EMBL/GenBank/DDBJ databases">
        <title>Draft genome sequence of rust myrtle Austropuccinia psidii MF-1, a brazilian biotype.</title>
        <authorList>
            <person name="Quecine M.C."/>
            <person name="Pachon D.M.R."/>
            <person name="Bonatelli M.L."/>
            <person name="Correr F.H."/>
            <person name="Franceschini L.M."/>
            <person name="Leite T.F."/>
            <person name="Margarido G.R.A."/>
            <person name="Almeida C.A."/>
            <person name="Ferrarezi J.A."/>
            <person name="Labate C.A."/>
        </authorList>
    </citation>
    <scope>NUCLEOTIDE SEQUENCE</scope>
    <source>
        <strain evidence="2">MF-1</strain>
    </source>
</reference>
<feature type="compositionally biased region" description="Low complexity" evidence="1">
    <location>
        <begin position="250"/>
        <end position="263"/>
    </location>
</feature>
<keyword evidence="3" id="KW-1185">Reference proteome</keyword>
<name>A0A9Q3C9R5_9BASI</name>
<proteinExistence type="predicted"/>
<protein>
    <recommendedName>
        <fullName evidence="4">DUF4219 domain-containing protein</fullName>
    </recommendedName>
</protein>
<feature type="region of interest" description="Disordered" evidence="1">
    <location>
        <begin position="220"/>
        <end position="264"/>
    </location>
</feature>
<dbReference type="AlphaFoldDB" id="A0A9Q3C9R5"/>
<organism evidence="2 3">
    <name type="scientific">Austropuccinia psidii MF-1</name>
    <dbReference type="NCBI Taxonomy" id="1389203"/>
    <lineage>
        <taxon>Eukaryota</taxon>
        <taxon>Fungi</taxon>
        <taxon>Dikarya</taxon>
        <taxon>Basidiomycota</taxon>
        <taxon>Pucciniomycotina</taxon>
        <taxon>Pucciniomycetes</taxon>
        <taxon>Pucciniales</taxon>
        <taxon>Sphaerophragmiaceae</taxon>
        <taxon>Austropuccinia</taxon>
    </lineage>
</organism>
<gene>
    <name evidence="2" type="ORF">O181_019452</name>
</gene>
<feature type="compositionally biased region" description="Basic residues" evidence="1">
    <location>
        <begin position="237"/>
        <end position="248"/>
    </location>
</feature>
<evidence type="ECO:0008006" key="4">
    <source>
        <dbReference type="Google" id="ProtNLM"/>
    </source>
</evidence>
<sequence>MPETTINVKDSSSEEEVIKTRMAKLPRTNWVQWSCQVENYLISKGMDNLLQPPPNDLKETAKLKKKDSAALTLLWSSVSTEFEGVRRNNKSSIYDCCISLGNCCGKNSVVVICFTLHKIINLKYKPSSSLEKHINDFHKIYASYLSISADSTISMNLSSSMVAAFFLQSLDNDKELSSLCQTLYDIRPFDINSVTDRVSIEHSCRQSAYEQHALLFDKNKQAESSMTKNKNPLEAGRKKKGFKEKRKGWNNNQNTNHENNTNTWFERIKKML</sequence>
<dbReference type="EMBL" id="AVOT02005698">
    <property type="protein sequence ID" value="MBW0479737.1"/>
    <property type="molecule type" value="Genomic_DNA"/>
</dbReference>
<dbReference type="Proteomes" id="UP000765509">
    <property type="component" value="Unassembled WGS sequence"/>
</dbReference>
<accession>A0A9Q3C9R5</accession>
<evidence type="ECO:0000256" key="1">
    <source>
        <dbReference type="SAM" id="MobiDB-lite"/>
    </source>
</evidence>
<evidence type="ECO:0000313" key="3">
    <source>
        <dbReference type="Proteomes" id="UP000765509"/>
    </source>
</evidence>
<evidence type="ECO:0000313" key="2">
    <source>
        <dbReference type="EMBL" id="MBW0479737.1"/>
    </source>
</evidence>